<dbReference type="PANTHER" id="PTHR10953:SF102">
    <property type="entry name" value="ADENYLYLTRANSFERASE AND SULFURTRANSFERASE MOCS3"/>
    <property type="match status" value="1"/>
</dbReference>
<dbReference type="GO" id="GO:0042292">
    <property type="term" value="F:URM1 activating enzyme activity"/>
    <property type="evidence" value="ECO:0007669"/>
    <property type="project" value="TreeGrafter"/>
</dbReference>
<evidence type="ECO:0000256" key="1">
    <source>
        <dbReference type="ARBA" id="ARBA00004514"/>
    </source>
</evidence>
<keyword evidence="10" id="KW-1185">Reference proteome</keyword>
<evidence type="ECO:0000256" key="2">
    <source>
        <dbReference type="ARBA" id="ARBA00022679"/>
    </source>
</evidence>
<dbReference type="Pfam" id="PF00581">
    <property type="entry name" value="Rhodanese"/>
    <property type="match status" value="1"/>
</dbReference>
<dbReference type="GeneID" id="37018415"/>
<dbReference type="OrthoDB" id="10261062at2759"/>
<proteinExistence type="predicted"/>
<evidence type="ECO:0000259" key="8">
    <source>
        <dbReference type="PROSITE" id="PS50206"/>
    </source>
</evidence>
<protein>
    <recommendedName>
        <fullName evidence="8">Rhodanese domain-containing protein</fullName>
    </recommendedName>
</protein>
<evidence type="ECO:0000256" key="4">
    <source>
        <dbReference type="ARBA" id="ARBA00022695"/>
    </source>
</evidence>
<keyword evidence="6" id="KW-0833">Ubl conjugation pathway</keyword>
<keyword evidence="4" id="KW-0548">Nucleotidyltransferase</keyword>
<dbReference type="GO" id="GO:0016779">
    <property type="term" value="F:nucleotidyltransferase activity"/>
    <property type="evidence" value="ECO:0007669"/>
    <property type="project" value="UniProtKB-KW"/>
</dbReference>
<dbReference type="InterPro" id="IPR045886">
    <property type="entry name" value="ThiF/MoeB/HesA"/>
</dbReference>
<dbReference type="InterPro" id="IPR001763">
    <property type="entry name" value="Rhodanese-like_dom"/>
</dbReference>
<name>A0A316VEA8_9BASI</name>
<keyword evidence="7" id="KW-0067">ATP-binding</keyword>
<evidence type="ECO:0000256" key="5">
    <source>
        <dbReference type="ARBA" id="ARBA00022741"/>
    </source>
</evidence>
<evidence type="ECO:0000256" key="3">
    <source>
        <dbReference type="ARBA" id="ARBA00022694"/>
    </source>
</evidence>
<dbReference type="Proteomes" id="UP000245771">
    <property type="component" value="Unassembled WGS sequence"/>
</dbReference>
<dbReference type="FunFam" id="3.40.50.720:FF:000033">
    <property type="entry name" value="Adenylyltransferase and sulfurtransferase MOCS3"/>
    <property type="match status" value="1"/>
</dbReference>
<dbReference type="EMBL" id="KZ819604">
    <property type="protein sequence ID" value="PWN33805.1"/>
    <property type="molecule type" value="Genomic_DNA"/>
</dbReference>
<evidence type="ECO:0000256" key="7">
    <source>
        <dbReference type="ARBA" id="ARBA00022840"/>
    </source>
</evidence>
<keyword evidence="5" id="KW-0547">Nucleotide-binding</keyword>
<dbReference type="FunCoup" id="A0A316VEA8">
    <property type="interactions" value="367"/>
</dbReference>
<dbReference type="RefSeq" id="XP_025354107.1">
    <property type="nucleotide sequence ID" value="XM_025496634.1"/>
</dbReference>
<dbReference type="InParanoid" id="A0A316VEA8"/>
<dbReference type="GO" id="GO:0005829">
    <property type="term" value="C:cytosol"/>
    <property type="evidence" value="ECO:0007669"/>
    <property type="project" value="UniProtKB-SubCell"/>
</dbReference>
<keyword evidence="2" id="KW-0808">Transferase</keyword>
<dbReference type="GO" id="GO:0004792">
    <property type="term" value="F:thiosulfate-cyanide sulfurtransferase activity"/>
    <property type="evidence" value="ECO:0007669"/>
    <property type="project" value="TreeGrafter"/>
</dbReference>
<organism evidence="9 10">
    <name type="scientific">Meira miltonrushii</name>
    <dbReference type="NCBI Taxonomy" id="1280837"/>
    <lineage>
        <taxon>Eukaryota</taxon>
        <taxon>Fungi</taxon>
        <taxon>Dikarya</taxon>
        <taxon>Basidiomycota</taxon>
        <taxon>Ustilaginomycotina</taxon>
        <taxon>Exobasidiomycetes</taxon>
        <taxon>Exobasidiales</taxon>
        <taxon>Brachybasidiaceae</taxon>
        <taxon>Meira</taxon>
    </lineage>
</organism>
<keyword evidence="3" id="KW-0819">tRNA processing</keyword>
<dbReference type="STRING" id="1280837.A0A316VEA8"/>
<evidence type="ECO:0000313" key="10">
    <source>
        <dbReference type="Proteomes" id="UP000245771"/>
    </source>
</evidence>
<dbReference type="SUPFAM" id="SSF69572">
    <property type="entry name" value="Activating enzymes of the ubiquitin-like proteins"/>
    <property type="match status" value="1"/>
</dbReference>
<dbReference type="PANTHER" id="PTHR10953">
    <property type="entry name" value="UBIQUITIN-ACTIVATING ENZYME E1"/>
    <property type="match status" value="1"/>
</dbReference>
<feature type="domain" description="Rhodanese" evidence="8">
    <location>
        <begin position="305"/>
        <end position="401"/>
    </location>
</feature>
<dbReference type="InterPro" id="IPR036873">
    <property type="entry name" value="Rhodanese-like_dom_sf"/>
</dbReference>
<dbReference type="InterPro" id="IPR000594">
    <property type="entry name" value="ThiF_NAD_FAD-bd"/>
</dbReference>
<dbReference type="SMART" id="SM00450">
    <property type="entry name" value="RHOD"/>
    <property type="match status" value="1"/>
</dbReference>
<dbReference type="PROSITE" id="PS50206">
    <property type="entry name" value="RHODANESE_3"/>
    <property type="match status" value="1"/>
</dbReference>
<dbReference type="Gene3D" id="3.40.250.10">
    <property type="entry name" value="Rhodanese-like domain"/>
    <property type="match status" value="1"/>
</dbReference>
<accession>A0A316VEA8</accession>
<dbReference type="AlphaFoldDB" id="A0A316VEA8"/>
<dbReference type="CDD" id="cd00757">
    <property type="entry name" value="ThiF_MoeB_HesA_family"/>
    <property type="match status" value="1"/>
</dbReference>
<sequence>MSLGEYSRYGRQMILPSMGLPGQLKLRKSRVLVIGAGGLGCPSIQYLVAAGVGHITVLDHDTVEKSNLARQILHTDDRVGMNKAVSVSIASKIINPFVHVEPVQTSLSVENAVPLIKTHDIVLDCTDNVLTRYLISDAAVKCGRQVVSGAAQGFDGQLVVLHKDLRPAEPVPRGPCYRCLFPKAPKPEEVTDCEDGGVLGTITGLVGTMQAFETIKLLTGIGDDDEDDKGRPIVGMTLVSPLSFPPSRSVRLRPRRITTCRACGDPEQMQADLNYIAFCGLTNGRTLDGFDEITTSNFAKLNGRPQSKAHIIDVRPKVEFEIAQLPNTTNIPFRQIDSDPKKWYTDILKSIGNTQDDHQVYVLCRRGNDSRLASDKQAKIRFTNITGGLRAWSNEVDKNFPVY</sequence>
<evidence type="ECO:0000313" key="9">
    <source>
        <dbReference type="EMBL" id="PWN33805.1"/>
    </source>
</evidence>
<dbReference type="GO" id="GO:0002143">
    <property type="term" value="P:tRNA wobble position uridine thiolation"/>
    <property type="evidence" value="ECO:0007669"/>
    <property type="project" value="TreeGrafter"/>
</dbReference>
<gene>
    <name evidence="9" type="ORF">FA14DRAFT_124304</name>
</gene>
<dbReference type="GO" id="GO:0005524">
    <property type="term" value="F:ATP binding"/>
    <property type="evidence" value="ECO:0007669"/>
    <property type="project" value="UniProtKB-KW"/>
</dbReference>
<dbReference type="Pfam" id="PF00899">
    <property type="entry name" value="ThiF"/>
    <property type="match status" value="1"/>
</dbReference>
<dbReference type="GO" id="GO:0032447">
    <property type="term" value="P:protein urmylation"/>
    <property type="evidence" value="ECO:0007669"/>
    <property type="project" value="TreeGrafter"/>
</dbReference>
<reference evidence="9 10" key="1">
    <citation type="journal article" date="2018" name="Mol. Biol. Evol.">
        <title>Broad Genomic Sampling Reveals a Smut Pathogenic Ancestry of the Fungal Clade Ustilaginomycotina.</title>
        <authorList>
            <person name="Kijpornyongpan T."/>
            <person name="Mondo S.J."/>
            <person name="Barry K."/>
            <person name="Sandor L."/>
            <person name="Lee J."/>
            <person name="Lipzen A."/>
            <person name="Pangilinan J."/>
            <person name="LaButti K."/>
            <person name="Hainaut M."/>
            <person name="Henrissat B."/>
            <person name="Grigoriev I.V."/>
            <person name="Spatafora J.W."/>
            <person name="Aime M.C."/>
        </authorList>
    </citation>
    <scope>NUCLEOTIDE SEQUENCE [LARGE SCALE GENOMIC DNA]</scope>
    <source>
        <strain evidence="9 10">MCA 3882</strain>
    </source>
</reference>
<evidence type="ECO:0000256" key="6">
    <source>
        <dbReference type="ARBA" id="ARBA00022786"/>
    </source>
</evidence>
<comment type="subcellular location">
    <subcellularLocation>
        <location evidence="1">Cytoplasm</location>
        <location evidence="1">Cytosol</location>
    </subcellularLocation>
</comment>
<dbReference type="InterPro" id="IPR035985">
    <property type="entry name" value="Ubiquitin-activating_enz"/>
</dbReference>
<dbReference type="Gene3D" id="3.40.50.720">
    <property type="entry name" value="NAD(P)-binding Rossmann-like Domain"/>
    <property type="match status" value="1"/>
</dbReference>